<feature type="transmembrane region" description="Helical" evidence="1">
    <location>
        <begin position="21"/>
        <end position="44"/>
    </location>
</feature>
<organism evidence="2 3">
    <name type="scientific">Phytohabitans aurantiacus</name>
    <dbReference type="NCBI Taxonomy" id="3016789"/>
    <lineage>
        <taxon>Bacteria</taxon>
        <taxon>Bacillati</taxon>
        <taxon>Actinomycetota</taxon>
        <taxon>Actinomycetes</taxon>
        <taxon>Micromonosporales</taxon>
        <taxon>Micromonosporaceae</taxon>
    </lineage>
</organism>
<keyword evidence="1" id="KW-0472">Membrane</keyword>
<feature type="transmembrane region" description="Helical" evidence="1">
    <location>
        <begin position="143"/>
        <end position="163"/>
    </location>
</feature>
<keyword evidence="3" id="KW-1185">Reference proteome</keyword>
<evidence type="ECO:0000313" key="3">
    <source>
        <dbReference type="Proteomes" id="UP001144280"/>
    </source>
</evidence>
<evidence type="ECO:0000256" key="1">
    <source>
        <dbReference type="SAM" id="Phobius"/>
    </source>
</evidence>
<reference evidence="2" key="1">
    <citation type="submission" date="2022-12" db="EMBL/GenBank/DDBJ databases">
        <title>New Phytohabitans aurantiacus sp. RD004123 nov., an actinomycete isolated from soil.</title>
        <authorList>
            <person name="Triningsih D.W."/>
            <person name="Harunari E."/>
            <person name="Igarashi Y."/>
        </authorList>
    </citation>
    <scope>NUCLEOTIDE SEQUENCE</scope>
    <source>
        <strain evidence="2">RD004123</strain>
    </source>
</reference>
<name>A0ABQ5QRU1_9ACTN</name>
<dbReference type="RefSeq" id="WP_281894862.1">
    <property type="nucleotide sequence ID" value="NZ_BSDI01000009.1"/>
</dbReference>
<accession>A0ABQ5QRU1</accession>
<proteinExistence type="predicted"/>
<sequence>MARKRGGPATPPQGRRIRLQVIAMGVVFLLGGLGLAVFSATYMWRLSDKAERLRAGGVAVTASVTNFYDGSGRGSSPDAITVTYNYEGKQYQARIKCGGGTGCHREPAPETTVWVDPAEPSEFVAANGNTSGSLSFFNSWTRIVAGSLFAVAGVALLVAILYGDRLLAWNRMRKTRG</sequence>
<protein>
    <recommendedName>
        <fullName evidence="4">DUF3592 domain-containing protein</fullName>
    </recommendedName>
</protein>
<comment type="caution">
    <text evidence="2">The sequence shown here is derived from an EMBL/GenBank/DDBJ whole genome shotgun (WGS) entry which is preliminary data.</text>
</comment>
<dbReference type="Proteomes" id="UP001144280">
    <property type="component" value="Unassembled WGS sequence"/>
</dbReference>
<evidence type="ECO:0008006" key="4">
    <source>
        <dbReference type="Google" id="ProtNLM"/>
    </source>
</evidence>
<evidence type="ECO:0000313" key="2">
    <source>
        <dbReference type="EMBL" id="GLH97203.1"/>
    </source>
</evidence>
<keyword evidence="1" id="KW-0812">Transmembrane</keyword>
<dbReference type="EMBL" id="BSDI01000009">
    <property type="protein sequence ID" value="GLH97203.1"/>
    <property type="molecule type" value="Genomic_DNA"/>
</dbReference>
<keyword evidence="1" id="KW-1133">Transmembrane helix</keyword>
<gene>
    <name evidence="2" type="ORF">Pa4123_24780</name>
</gene>